<dbReference type="Pfam" id="PF13490">
    <property type="entry name" value="zf-HC2"/>
    <property type="match status" value="1"/>
</dbReference>
<feature type="region of interest" description="Disordered" evidence="1">
    <location>
        <begin position="76"/>
        <end position="104"/>
    </location>
</feature>
<name>A0ABX9Q997_9BACT</name>
<evidence type="ECO:0000313" key="4">
    <source>
        <dbReference type="Proteomes" id="UP000278907"/>
    </source>
</evidence>
<dbReference type="Proteomes" id="UP000278907">
    <property type="component" value="Unassembled WGS sequence"/>
</dbReference>
<organism evidence="3 4">
    <name type="scientific">Corallococcus praedator</name>
    <dbReference type="NCBI Taxonomy" id="2316724"/>
    <lineage>
        <taxon>Bacteria</taxon>
        <taxon>Pseudomonadati</taxon>
        <taxon>Myxococcota</taxon>
        <taxon>Myxococcia</taxon>
        <taxon>Myxococcales</taxon>
        <taxon>Cystobacterineae</taxon>
        <taxon>Myxococcaceae</taxon>
        <taxon>Corallococcus</taxon>
    </lineage>
</organism>
<dbReference type="InterPro" id="IPR041916">
    <property type="entry name" value="Anti_sigma_zinc_sf"/>
</dbReference>
<dbReference type="Gene3D" id="1.10.10.1320">
    <property type="entry name" value="Anti-sigma factor, zinc-finger domain"/>
    <property type="match status" value="1"/>
</dbReference>
<evidence type="ECO:0000259" key="2">
    <source>
        <dbReference type="Pfam" id="PF13490"/>
    </source>
</evidence>
<dbReference type="RefSeq" id="WP_120585873.1">
    <property type="nucleotide sequence ID" value="NZ_RAWI01000435.1"/>
</dbReference>
<reference evidence="3 4" key="1">
    <citation type="submission" date="2018-09" db="EMBL/GenBank/DDBJ databases">
        <authorList>
            <person name="Livingstone P.G."/>
            <person name="Whitworth D.E."/>
        </authorList>
    </citation>
    <scope>NUCLEOTIDE SEQUENCE [LARGE SCALE GENOMIC DNA]</scope>
    <source>
        <strain evidence="3 4">CA031B</strain>
    </source>
</reference>
<gene>
    <name evidence="3" type="ORF">D7Y13_35270</name>
</gene>
<protein>
    <recommendedName>
        <fullName evidence="2">Putative zinc-finger domain-containing protein</fullName>
    </recommendedName>
</protein>
<proteinExistence type="predicted"/>
<dbReference type="InterPro" id="IPR027383">
    <property type="entry name" value="Znf_put"/>
</dbReference>
<comment type="caution">
    <text evidence="3">The sequence shown here is derived from an EMBL/GenBank/DDBJ whole genome shotgun (WGS) entry which is preliminary data.</text>
</comment>
<dbReference type="EMBL" id="RAWI01000435">
    <property type="protein sequence ID" value="RKH92838.1"/>
    <property type="molecule type" value="Genomic_DNA"/>
</dbReference>
<keyword evidence="4" id="KW-1185">Reference proteome</keyword>
<accession>A0ABX9Q997</accession>
<feature type="domain" description="Putative zinc-finger" evidence="2">
    <location>
        <begin position="7"/>
        <end position="34"/>
    </location>
</feature>
<evidence type="ECO:0000313" key="3">
    <source>
        <dbReference type="EMBL" id="RKH92838.1"/>
    </source>
</evidence>
<sequence length="104" mass="11462">MIADCANLPSFVDGHLPPEEHEGFLSHLPGCEACGVRFHDLLQLDVLGRLAMDGADVPQEAAAVRMRRPHLRALRKEHDPGRCMGEVTRGPRSGLARRERPPGH</sequence>
<evidence type="ECO:0000256" key="1">
    <source>
        <dbReference type="SAM" id="MobiDB-lite"/>
    </source>
</evidence>